<gene>
    <name evidence="1" type="ORF">C5Y98_26445</name>
</gene>
<evidence type="ECO:0000313" key="2">
    <source>
        <dbReference type="Proteomes" id="UP000239388"/>
    </source>
</evidence>
<organism evidence="1 2">
    <name type="scientific">Blastopirellula marina</name>
    <dbReference type="NCBI Taxonomy" id="124"/>
    <lineage>
        <taxon>Bacteria</taxon>
        <taxon>Pseudomonadati</taxon>
        <taxon>Planctomycetota</taxon>
        <taxon>Planctomycetia</taxon>
        <taxon>Pirellulales</taxon>
        <taxon>Pirellulaceae</taxon>
        <taxon>Blastopirellula</taxon>
    </lineage>
</organism>
<proteinExistence type="predicted"/>
<comment type="caution">
    <text evidence="1">The sequence shown here is derived from an EMBL/GenBank/DDBJ whole genome shotgun (WGS) entry which is preliminary data.</text>
</comment>
<dbReference type="Proteomes" id="UP000239388">
    <property type="component" value="Unassembled WGS sequence"/>
</dbReference>
<dbReference type="OrthoDB" id="10006358at2"/>
<accession>A0A2S8F6W0</accession>
<dbReference type="AlphaFoldDB" id="A0A2S8F6W0"/>
<protein>
    <submittedName>
        <fullName evidence="1">Uncharacterized protein</fullName>
    </submittedName>
</protein>
<evidence type="ECO:0000313" key="1">
    <source>
        <dbReference type="EMBL" id="PQO27870.1"/>
    </source>
</evidence>
<name>A0A2S8F6W0_9BACT</name>
<sequence>MNPTEAAFRSVEHLLDGLVLAAKPELRANEVTLEDQSARTYHYKNEHLLWQFAFLKQWLVQTEQARVTVTLTFSEPLQPEPNPQLELSWRVELFQLGQMSRIDRNERERLQLTEIEQQGVAAWVLDAIQKGEASLPAKSS</sequence>
<reference evidence="1 2" key="1">
    <citation type="submission" date="2018-02" db="EMBL/GenBank/DDBJ databases">
        <title>Comparative genomes isolates from brazilian mangrove.</title>
        <authorList>
            <person name="Araujo J.E."/>
            <person name="Taketani R.G."/>
            <person name="Silva M.C.P."/>
            <person name="Loureco M.V."/>
            <person name="Andreote F.D."/>
        </authorList>
    </citation>
    <scope>NUCLEOTIDE SEQUENCE [LARGE SCALE GENOMIC DNA]</scope>
    <source>
        <strain evidence="1 2">NAP PRIS-MGV</strain>
    </source>
</reference>
<dbReference type="RefSeq" id="WP_105359039.1">
    <property type="nucleotide sequence ID" value="NZ_PUIB01000026.1"/>
</dbReference>
<dbReference type="EMBL" id="PUIB01000026">
    <property type="protein sequence ID" value="PQO27870.1"/>
    <property type="molecule type" value="Genomic_DNA"/>
</dbReference>